<keyword evidence="2" id="KW-1185">Reference proteome</keyword>
<dbReference type="EMBL" id="CP092863">
    <property type="protein sequence ID" value="UYV60671.1"/>
    <property type="molecule type" value="Genomic_DNA"/>
</dbReference>
<accession>A0ABY6JVP9</accession>
<protein>
    <submittedName>
        <fullName evidence="1">Uncharacterized protein</fullName>
    </submittedName>
</protein>
<sequence>MSWAMILLITHHIHQTSHLPANIFSDTSPTSWDGNALEIKTTAETKLSIHRVKGFREDSQIEHFIEDIIRGKAMSINENKRFLPIVHVNYKEGRNYSAGTHPKTFGRMFGQASTRPHLVYLFGTRRNCVRLAPADTIYKDLISTLQLVEKLDRYPLRNKSKIHSFEPEETSMNVKKEGTQSFCWSIGLGMVHCGGSLNNSATANQFLDEFQLEVAAPVRHNLSRCSVDQNHFLN</sequence>
<dbReference type="Proteomes" id="UP001235939">
    <property type="component" value="Chromosome 01"/>
</dbReference>
<evidence type="ECO:0000313" key="2">
    <source>
        <dbReference type="Proteomes" id="UP001235939"/>
    </source>
</evidence>
<name>A0ABY6JVP9_9ARAC</name>
<reference evidence="1 2" key="1">
    <citation type="submission" date="2022-01" db="EMBL/GenBank/DDBJ databases">
        <title>A chromosomal length assembly of Cordylochernes scorpioides.</title>
        <authorList>
            <person name="Zeh D."/>
            <person name="Zeh J."/>
        </authorList>
    </citation>
    <scope>NUCLEOTIDE SEQUENCE [LARGE SCALE GENOMIC DNA]</scope>
    <source>
        <strain evidence="1">IN4F17</strain>
        <tissue evidence="1">Whole Body</tissue>
    </source>
</reference>
<organism evidence="1 2">
    <name type="scientific">Cordylochernes scorpioides</name>
    <dbReference type="NCBI Taxonomy" id="51811"/>
    <lineage>
        <taxon>Eukaryota</taxon>
        <taxon>Metazoa</taxon>
        <taxon>Ecdysozoa</taxon>
        <taxon>Arthropoda</taxon>
        <taxon>Chelicerata</taxon>
        <taxon>Arachnida</taxon>
        <taxon>Pseudoscorpiones</taxon>
        <taxon>Cheliferoidea</taxon>
        <taxon>Chernetidae</taxon>
        <taxon>Cordylochernes</taxon>
    </lineage>
</organism>
<evidence type="ECO:0000313" key="1">
    <source>
        <dbReference type="EMBL" id="UYV60671.1"/>
    </source>
</evidence>
<proteinExistence type="predicted"/>
<gene>
    <name evidence="1" type="ORF">LAZ67_1001825</name>
</gene>